<dbReference type="InterPro" id="IPR016181">
    <property type="entry name" value="Acyl_CoA_acyltransferase"/>
</dbReference>
<accession>A0A1J0KVE5</accession>
<keyword evidence="2" id="KW-1185">Reference proteome</keyword>
<dbReference type="EMBL" id="CP009654">
    <property type="protein sequence ID" value="APC97667.1"/>
    <property type="molecule type" value="Genomic_DNA"/>
</dbReference>
<name>A0A1J0KVE5_9GAMM</name>
<dbReference type="Proteomes" id="UP000182521">
    <property type="component" value="Chromosome"/>
</dbReference>
<dbReference type="GO" id="GO:0016740">
    <property type="term" value="F:transferase activity"/>
    <property type="evidence" value="ECO:0007669"/>
    <property type="project" value="UniProtKB-KW"/>
</dbReference>
<dbReference type="RefSeq" id="WP_198021093.1">
    <property type="nucleotide sequence ID" value="NZ_CP009654.1"/>
</dbReference>
<dbReference type="AlphaFoldDB" id="A0A1J0KVE5"/>
<sequence>MNYKIFEIERLIIKPTCISDAEFIYALMNTPKWIKYIGDRNINTIEDARNYIKIKIHPQLEDLAIQVLR</sequence>
<evidence type="ECO:0000313" key="2">
    <source>
        <dbReference type="Proteomes" id="UP000182521"/>
    </source>
</evidence>
<gene>
    <name evidence="1" type="ORF">KX01_39</name>
</gene>
<dbReference type="Gene3D" id="3.40.630.30">
    <property type="match status" value="1"/>
</dbReference>
<keyword evidence="1" id="KW-0808">Transferase</keyword>
<dbReference type="STRING" id="1542390.KX01_39"/>
<organism evidence="1 2">
    <name type="scientific">Francisella frigiditurris</name>
    <dbReference type="NCBI Taxonomy" id="1542390"/>
    <lineage>
        <taxon>Bacteria</taxon>
        <taxon>Pseudomonadati</taxon>
        <taxon>Pseudomonadota</taxon>
        <taxon>Gammaproteobacteria</taxon>
        <taxon>Thiotrichales</taxon>
        <taxon>Francisellaceae</taxon>
        <taxon>Francisella</taxon>
    </lineage>
</organism>
<evidence type="ECO:0000313" key="1">
    <source>
        <dbReference type="EMBL" id="APC97667.1"/>
    </source>
</evidence>
<reference evidence="2" key="1">
    <citation type="submission" date="2014-10" db="EMBL/GenBank/DDBJ databases">
        <authorList>
            <person name="Kuske C.R."/>
            <person name="Challacombe J.F."/>
            <person name="Daligault H.E."/>
            <person name="Davenport K.W."/>
            <person name="Johnson S.L."/>
            <person name="Siddaramappa S."/>
            <person name="Petersen J.M."/>
        </authorList>
    </citation>
    <scope>NUCLEOTIDE SEQUENCE [LARGE SCALE GENOMIC DNA]</scope>
    <source>
        <strain evidence="2">CA97-1460</strain>
    </source>
</reference>
<protein>
    <submittedName>
        <fullName evidence="1">GNAT family acetyltransferase</fullName>
    </submittedName>
</protein>
<dbReference type="SUPFAM" id="SSF55729">
    <property type="entry name" value="Acyl-CoA N-acyltransferases (Nat)"/>
    <property type="match status" value="1"/>
</dbReference>
<dbReference type="KEGG" id="frc:KX01_39"/>
<proteinExistence type="predicted"/>